<keyword evidence="1" id="KW-0479">Metal-binding</keyword>
<dbReference type="GO" id="GO:0005634">
    <property type="term" value="C:nucleus"/>
    <property type="evidence" value="ECO:0007669"/>
    <property type="project" value="TreeGrafter"/>
</dbReference>
<evidence type="ECO:0000313" key="9">
    <source>
        <dbReference type="Proteomes" id="UP000187455"/>
    </source>
</evidence>
<evidence type="ECO:0000313" key="8">
    <source>
        <dbReference type="EMBL" id="OLY80295.1"/>
    </source>
</evidence>
<feature type="domain" description="C2H2-type" evidence="7">
    <location>
        <begin position="70"/>
        <end position="99"/>
    </location>
</feature>
<feature type="domain" description="C2H2-type" evidence="7">
    <location>
        <begin position="40"/>
        <end position="69"/>
    </location>
</feature>
<dbReference type="FunFam" id="3.30.160.60:FF:000125">
    <property type="entry name" value="Putative zinc finger protein 143"/>
    <property type="match status" value="1"/>
</dbReference>
<dbReference type="GO" id="GO:0008270">
    <property type="term" value="F:zinc ion binding"/>
    <property type="evidence" value="ECO:0007669"/>
    <property type="project" value="UniProtKB-KW"/>
</dbReference>
<dbReference type="GO" id="GO:0045944">
    <property type="term" value="P:positive regulation of transcription by RNA polymerase II"/>
    <property type="evidence" value="ECO:0007669"/>
    <property type="project" value="UniProtKB-ARBA"/>
</dbReference>
<organism evidence="8 9">
    <name type="scientific">Smittium mucronatum</name>
    <dbReference type="NCBI Taxonomy" id="133383"/>
    <lineage>
        <taxon>Eukaryota</taxon>
        <taxon>Fungi</taxon>
        <taxon>Fungi incertae sedis</taxon>
        <taxon>Zoopagomycota</taxon>
        <taxon>Kickxellomycotina</taxon>
        <taxon>Harpellomycetes</taxon>
        <taxon>Harpellales</taxon>
        <taxon>Legeriomycetaceae</taxon>
        <taxon>Smittium</taxon>
    </lineage>
</organism>
<dbReference type="FunFam" id="3.30.160.60:FF:000072">
    <property type="entry name" value="zinc finger protein 143 isoform X1"/>
    <property type="match status" value="1"/>
</dbReference>
<keyword evidence="4" id="KW-0862">Zinc</keyword>
<dbReference type="EMBL" id="LSSL01003594">
    <property type="protein sequence ID" value="OLY80295.1"/>
    <property type="molecule type" value="Genomic_DNA"/>
</dbReference>
<dbReference type="FunFam" id="3.30.160.60:FF:000446">
    <property type="entry name" value="Zinc finger protein"/>
    <property type="match status" value="1"/>
</dbReference>
<keyword evidence="3 5" id="KW-0863">Zinc-finger</keyword>
<dbReference type="STRING" id="133383.A0A1R0GTT6"/>
<dbReference type="InterPro" id="IPR036236">
    <property type="entry name" value="Znf_C2H2_sf"/>
</dbReference>
<dbReference type="GO" id="GO:0000978">
    <property type="term" value="F:RNA polymerase II cis-regulatory region sequence-specific DNA binding"/>
    <property type="evidence" value="ECO:0007669"/>
    <property type="project" value="TreeGrafter"/>
</dbReference>
<evidence type="ECO:0000256" key="5">
    <source>
        <dbReference type="PROSITE-ProRule" id="PRU00042"/>
    </source>
</evidence>
<evidence type="ECO:0000256" key="6">
    <source>
        <dbReference type="SAM" id="MobiDB-lite"/>
    </source>
</evidence>
<keyword evidence="2" id="KW-0677">Repeat</keyword>
<dbReference type="PROSITE" id="PS00028">
    <property type="entry name" value="ZINC_FINGER_C2H2_1"/>
    <property type="match status" value="3"/>
</dbReference>
<dbReference type="Gene3D" id="3.30.160.60">
    <property type="entry name" value="Classic Zinc Finger"/>
    <property type="match status" value="4"/>
</dbReference>
<dbReference type="GO" id="GO:0000981">
    <property type="term" value="F:DNA-binding transcription factor activity, RNA polymerase II-specific"/>
    <property type="evidence" value="ECO:0007669"/>
    <property type="project" value="UniProtKB-ARBA"/>
</dbReference>
<comment type="caution">
    <text evidence="8">The sequence shown here is derived from an EMBL/GenBank/DDBJ whole genome shotgun (WGS) entry which is preliminary data.</text>
</comment>
<dbReference type="InterPro" id="IPR013087">
    <property type="entry name" value="Znf_C2H2_type"/>
</dbReference>
<dbReference type="SUPFAM" id="SSF57667">
    <property type="entry name" value="beta-beta-alpha zinc fingers"/>
    <property type="match status" value="2"/>
</dbReference>
<dbReference type="OrthoDB" id="654211at2759"/>
<feature type="region of interest" description="Disordered" evidence="6">
    <location>
        <begin position="249"/>
        <end position="268"/>
    </location>
</feature>
<feature type="domain" description="C2H2-type" evidence="7">
    <location>
        <begin position="138"/>
        <end position="167"/>
    </location>
</feature>
<dbReference type="AlphaFoldDB" id="A0A1R0GTT6"/>
<name>A0A1R0GTT6_9FUNG</name>
<evidence type="ECO:0000256" key="1">
    <source>
        <dbReference type="ARBA" id="ARBA00022723"/>
    </source>
</evidence>
<reference evidence="8 9" key="1">
    <citation type="journal article" date="2016" name="Mol. Biol. Evol.">
        <title>Genome-Wide Survey of Gut Fungi (Harpellales) Reveals the First Horizontally Transferred Ubiquitin Gene from a Mosquito Host.</title>
        <authorList>
            <person name="Wang Y."/>
            <person name="White M.M."/>
            <person name="Kvist S."/>
            <person name="Moncalvo J.M."/>
        </authorList>
    </citation>
    <scope>NUCLEOTIDE SEQUENCE [LARGE SCALE GENOMIC DNA]</scope>
    <source>
        <strain evidence="8 9">ALG-7-W6</strain>
    </source>
</reference>
<accession>A0A1R0GTT6</accession>
<evidence type="ECO:0000256" key="4">
    <source>
        <dbReference type="ARBA" id="ARBA00022833"/>
    </source>
</evidence>
<protein>
    <submittedName>
        <fullName evidence="8">Zinc finger protein Xfin</fullName>
    </submittedName>
</protein>
<dbReference type="InterPro" id="IPR050329">
    <property type="entry name" value="GLI_C2H2-zinc-finger"/>
</dbReference>
<gene>
    <name evidence="8" type="ORF">AYI68_g5613</name>
</gene>
<keyword evidence="9" id="KW-1185">Reference proteome</keyword>
<evidence type="ECO:0000256" key="2">
    <source>
        <dbReference type="ARBA" id="ARBA00022737"/>
    </source>
</evidence>
<sequence length="268" mass="30458">MNVCDLLCEQASAPFTKKSNSIMSGAFLPQDVDINSLKPFKCDWESCNKDFARKSDLLRHIRIHTGERPFVCSWPSCNKSFIQRSALKVHIRTHTGEKPHSCEVCSRSFSDVSYFNLLLIASSSLARHRRIHTGYRPYHCDFKNCQKRFTRKTSLKKHLMVHSSSDSNAVSDDSSNNSRYSPDHFNQFADNMFSSGAPSPSTLYRNDSKIQSCFESSPTGSNVKESNRYFPSYNDSSLRFDLRPGLSNASMCQSEPVTRTHTPTNGYY</sequence>
<proteinExistence type="predicted"/>
<dbReference type="SMART" id="SM00355">
    <property type="entry name" value="ZnF_C2H2"/>
    <property type="match status" value="4"/>
</dbReference>
<evidence type="ECO:0000259" key="7">
    <source>
        <dbReference type="PROSITE" id="PS50157"/>
    </source>
</evidence>
<dbReference type="Pfam" id="PF00096">
    <property type="entry name" value="zf-C2H2"/>
    <property type="match status" value="3"/>
</dbReference>
<dbReference type="PROSITE" id="PS50157">
    <property type="entry name" value="ZINC_FINGER_C2H2_2"/>
    <property type="match status" value="3"/>
</dbReference>
<dbReference type="PANTHER" id="PTHR19818:SF159">
    <property type="entry name" value="C2H2-TYPE DOMAIN-CONTAINING PROTEIN"/>
    <property type="match status" value="1"/>
</dbReference>
<dbReference type="PANTHER" id="PTHR19818">
    <property type="entry name" value="ZINC FINGER PROTEIN ZIC AND GLI"/>
    <property type="match status" value="1"/>
</dbReference>
<dbReference type="Proteomes" id="UP000187455">
    <property type="component" value="Unassembled WGS sequence"/>
</dbReference>
<evidence type="ECO:0000256" key="3">
    <source>
        <dbReference type="ARBA" id="ARBA00022771"/>
    </source>
</evidence>
<dbReference type="FunFam" id="3.30.160.60:FF:002343">
    <property type="entry name" value="Zinc finger protein 33A"/>
    <property type="match status" value="1"/>
</dbReference>